<evidence type="ECO:0000256" key="2">
    <source>
        <dbReference type="SAM" id="Phobius"/>
    </source>
</evidence>
<keyword evidence="2" id="KW-0812">Transmembrane</keyword>
<protein>
    <submittedName>
        <fullName evidence="3">Uncharacterized protein</fullName>
    </submittedName>
</protein>
<keyword evidence="2" id="KW-1133">Transmembrane helix</keyword>
<organism evidence="3 4">
    <name type="scientific">Prorocentrum cordatum</name>
    <dbReference type="NCBI Taxonomy" id="2364126"/>
    <lineage>
        <taxon>Eukaryota</taxon>
        <taxon>Sar</taxon>
        <taxon>Alveolata</taxon>
        <taxon>Dinophyceae</taxon>
        <taxon>Prorocentrales</taxon>
        <taxon>Prorocentraceae</taxon>
        <taxon>Prorocentrum</taxon>
    </lineage>
</organism>
<comment type="caution">
    <text evidence="3">The sequence shown here is derived from an EMBL/GenBank/DDBJ whole genome shotgun (WGS) entry which is preliminary data.</text>
</comment>
<feature type="region of interest" description="Disordered" evidence="1">
    <location>
        <begin position="346"/>
        <end position="372"/>
    </location>
</feature>
<gene>
    <name evidence="3" type="ORF">PCOR1329_LOCUS73159</name>
</gene>
<feature type="compositionally biased region" description="Polar residues" evidence="1">
    <location>
        <begin position="363"/>
        <end position="372"/>
    </location>
</feature>
<feature type="non-terminal residue" evidence="3">
    <location>
        <position position="1"/>
    </location>
</feature>
<evidence type="ECO:0000256" key="1">
    <source>
        <dbReference type="SAM" id="MobiDB-lite"/>
    </source>
</evidence>
<evidence type="ECO:0000313" key="4">
    <source>
        <dbReference type="Proteomes" id="UP001189429"/>
    </source>
</evidence>
<accession>A0ABN9X7Y3</accession>
<keyword evidence="4" id="KW-1185">Reference proteome</keyword>
<dbReference type="EMBL" id="CAUYUJ010019836">
    <property type="protein sequence ID" value="CAK0893979.1"/>
    <property type="molecule type" value="Genomic_DNA"/>
</dbReference>
<keyword evidence="2" id="KW-0472">Membrane</keyword>
<sequence length="372" mass="40508">KAAVQPPVAGDGRSRAMSTRGAPWGSDGGSRALAWQRPWCCGAAVLAVVWTLLHLLILQRRASSPAAAYWAVTATLAALAGALACCQRQRRRRGRVAKAGKTAAVVLHPPPHQPKVIVGASAKQVFDVQWSINGRDLSASKFNRPAGNGTSGRFLRADVDLVSDRFQLVEAEDRPGHFALQQLDGRGVLKSQLTTYGQVRAISMDMLLYMGDGEYGTLILLNQEGEYGQTRKFPILMADPPSEIIKGMVGAAAGQQVASFAKDQQRGFQKTLNSYPPLSSPLALPLSMLPYLHNYPVARSPRSPAAQMVPYQEGFWPLAFSSIQGLCSRFLIPPFCPLPQDSMVDPFRRDSPRNASRSHSDPRSFSTVHFCR</sequence>
<reference evidence="3" key="1">
    <citation type="submission" date="2023-10" db="EMBL/GenBank/DDBJ databases">
        <authorList>
            <person name="Chen Y."/>
            <person name="Shah S."/>
            <person name="Dougan E. K."/>
            <person name="Thang M."/>
            <person name="Chan C."/>
        </authorList>
    </citation>
    <scope>NUCLEOTIDE SEQUENCE [LARGE SCALE GENOMIC DNA]</scope>
</reference>
<feature type="region of interest" description="Disordered" evidence="1">
    <location>
        <begin position="1"/>
        <end position="27"/>
    </location>
</feature>
<feature type="transmembrane region" description="Helical" evidence="2">
    <location>
        <begin position="39"/>
        <end position="57"/>
    </location>
</feature>
<feature type="compositionally biased region" description="Basic and acidic residues" evidence="1">
    <location>
        <begin position="346"/>
        <end position="362"/>
    </location>
</feature>
<feature type="transmembrane region" description="Helical" evidence="2">
    <location>
        <begin position="69"/>
        <end position="86"/>
    </location>
</feature>
<dbReference type="Proteomes" id="UP001189429">
    <property type="component" value="Unassembled WGS sequence"/>
</dbReference>
<name>A0ABN9X7Y3_9DINO</name>
<proteinExistence type="predicted"/>
<evidence type="ECO:0000313" key="3">
    <source>
        <dbReference type="EMBL" id="CAK0893979.1"/>
    </source>
</evidence>